<comment type="caution">
    <text evidence="2">The sequence shown here is derived from an EMBL/GenBank/DDBJ whole genome shotgun (WGS) entry which is preliminary data.</text>
</comment>
<dbReference type="EMBL" id="JARRAG010000002">
    <property type="protein sequence ID" value="MDG3007374.1"/>
    <property type="molecule type" value="Genomic_DNA"/>
</dbReference>
<dbReference type="RefSeq" id="WP_277863655.1">
    <property type="nucleotide sequence ID" value="NZ_JARRAG010000002.1"/>
</dbReference>
<keyword evidence="1" id="KW-0732">Signal</keyword>
<accession>A0ABT6FIK5</accession>
<proteinExistence type="predicted"/>
<keyword evidence="3" id="KW-1185">Reference proteome</keyword>
<dbReference type="SUPFAM" id="SSF55486">
    <property type="entry name" value="Metalloproteases ('zincins'), catalytic domain"/>
    <property type="match status" value="1"/>
</dbReference>
<evidence type="ECO:0000313" key="3">
    <source>
        <dbReference type="Proteomes" id="UP001216907"/>
    </source>
</evidence>
<evidence type="ECO:0008006" key="4">
    <source>
        <dbReference type="Google" id="ProtNLM"/>
    </source>
</evidence>
<feature type="signal peptide" evidence="1">
    <location>
        <begin position="1"/>
        <end position="25"/>
    </location>
</feature>
<name>A0ABT6FIK5_9BACT</name>
<dbReference type="Gene3D" id="3.40.390.10">
    <property type="entry name" value="Collagenase (Catalytic Domain)"/>
    <property type="match status" value="1"/>
</dbReference>
<evidence type="ECO:0000313" key="2">
    <source>
        <dbReference type="EMBL" id="MDG3007374.1"/>
    </source>
</evidence>
<sequence length="246" mass="27767">MRTTLRVPLAALAGLSILLARPSAAQEPTANYETRDVVGWTVRVHRDFPRDEPELAHHVLSLLADQLRAIVRAVPAEAVAKLRTIPIWVDKAEPHHPCMAYHPDAGWLREHDMNPDKARCVEIANARNFLDWCRDQPWMVFHELAHGYHHQALEGGFENAEIAAALERARAAKTYEKVLHINGSEQRHYALTNPMEFFAESSESLFGTNDFYPFVRAELAKHDPEAHALLKRLWSIAPAGGDGERP</sequence>
<protein>
    <recommendedName>
        <fullName evidence="4">Metallopeptidase</fullName>
    </recommendedName>
</protein>
<evidence type="ECO:0000256" key="1">
    <source>
        <dbReference type="SAM" id="SignalP"/>
    </source>
</evidence>
<dbReference type="Proteomes" id="UP001216907">
    <property type="component" value="Unassembled WGS sequence"/>
</dbReference>
<gene>
    <name evidence="2" type="ORF">PZE19_26735</name>
</gene>
<feature type="chain" id="PRO_5047256096" description="Metallopeptidase" evidence="1">
    <location>
        <begin position="26"/>
        <end position="246"/>
    </location>
</feature>
<reference evidence="2 3" key="1">
    <citation type="submission" date="2023-03" db="EMBL/GenBank/DDBJ databases">
        <title>Paludisphaera mucosa sp. nov. a novel planctomycete from northern fen.</title>
        <authorList>
            <person name="Ivanova A."/>
        </authorList>
    </citation>
    <scope>NUCLEOTIDE SEQUENCE [LARGE SCALE GENOMIC DNA]</scope>
    <source>
        <strain evidence="2 3">Pla2</strain>
    </source>
</reference>
<organism evidence="2 3">
    <name type="scientific">Paludisphaera mucosa</name>
    <dbReference type="NCBI Taxonomy" id="3030827"/>
    <lineage>
        <taxon>Bacteria</taxon>
        <taxon>Pseudomonadati</taxon>
        <taxon>Planctomycetota</taxon>
        <taxon>Planctomycetia</taxon>
        <taxon>Isosphaerales</taxon>
        <taxon>Isosphaeraceae</taxon>
        <taxon>Paludisphaera</taxon>
    </lineage>
</organism>
<dbReference type="InterPro" id="IPR024079">
    <property type="entry name" value="MetalloPept_cat_dom_sf"/>
</dbReference>